<dbReference type="EMBL" id="FQUA01000019">
    <property type="protein sequence ID" value="SHF13416.1"/>
    <property type="molecule type" value="Genomic_DNA"/>
</dbReference>
<reference evidence="3" key="2">
    <citation type="submission" date="2016-01" db="EMBL/GenBank/DDBJ databases">
        <authorList>
            <person name="Poehlein A."/>
            <person name="Schlien K."/>
            <person name="Gottschalk G."/>
            <person name="Buckel W."/>
            <person name="Daniel R."/>
        </authorList>
    </citation>
    <scope>NUCLEOTIDE SEQUENCE [LARGE SCALE GENOMIC DNA]</scope>
    <source>
        <strain evidence="3">X2</strain>
    </source>
</reference>
<gene>
    <name evidence="1" type="ORF">CPRO_05360</name>
    <name evidence="2" type="ORF">SAMN02745151_02886</name>
</gene>
<dbReference type="Proteomes" id="UP000068026">
    <property type="component" value="Chromosome"/>
</dbReference>
<proteinExistence type="predicted"/>
<evidence type="ECO:0000313" key="4">
    <source>
        <dbReference type="Proteomes" id="UP000184204"/>
    </source>
</evidence>
<evidence type="ECO:0000313" key="2">
    <source>
        <dbReference type="EMBL" id="SHF13416.1"/>
    </source>
</evidence>
<reference evidence="1 3" key="1">
    <citation type="journal article" date="2016" name="Genome Announc.">
        <title>Complete Genome Sequence of the Amino Acid-Fermenting Clostridium propionicum X2 (DSM 1682).</title>
        <authorList>
            <person name="Poehlein A."/>
            <person name="Schlien K."/>
            <person name="Chowdhury N.P."/>
            <person name="Gottschalk G."/>
            <person name="Buckel W."/>
            <person name="Daniel R."/>
        </authorList>
    </citation>
    <scope>NUCLEOTIDE SEQUENCE [LARGE SCALE GENOMIC DNA]</scope>
    <source>
        <strain evidence="1 3">X2</strain>
    </source>
</reference>
<name>A0A0X8VBP5_ANAPI</name>
<dbReference type="KEGG" id="cpro:CPRO_05360"/>
<dbReference type="Proteomes" id="UP000184204">
    <property type="component" value="Unassembled WGS sequence"/>
</dbReference>
<evidence type="ECO:0000313" key="1">
    <source>
        <dbReference type="EMBL" id="AMJ40139.1"/>
    </source>
</evidence>
<sequence>MYAENKTSKIRIEWGRSMLDKKVVEGLCIRAELDLWRGRRSIYGARKIALKSEYVLKQDVVDRMERSVLKHFFLFRGNFEEKLEKEKWEAYEAKKAYEKVELYIEEEKKRIPELERQLEDGMCFNMVHSGSCVLINEVDTTEKCLIVWCELVEEAISISDRVTSFLTDLLVCIERSNNAKAQGSEINSIQIGVCEIVEKANSFFKRLRQEYEKLENWNNIKQINTKPMVLVDERNSKETIHINSKIYAIQNGMENIKENALLYIIQDEMENLQKILMETFSAMEEDGERHSQKLKRERRAEGNLGYEMDKTEAEKSEKVHALYPHIKINIEHSAAVKWEFCDEENLEQEREGLLDELGLLNAELKSTHDEMQKIFNRSRSRFLGKYKKDFDEEVQVPVEIKKLEEKIVVWRKRLKAFRRRAGNFPCALDGYIPMENQRMNRCFENEKAIIEQGWYFTYVDELEEMLKITEKQLSDFCIDV</sequence>
<evidence type="ECO:0000313" key="3">
    <source>
        <dbReference type="Proteomes" id="UP000068026"/>
    </source>
</evidence>
<keyword evidence="3" id="KW-1185">Reference proteome</keyword>
<protein>
    <submittedName>
        <fullName evidence="2">Uncharacterized protein</fullName>
    </submittedName>
</protein>
<dbReference type="AlphaFoldDB" id="A0A0X8VBP5"/>
<organism evidence="2 4">
    <name type="scientific">Anaerotignum propionicum DSM 1682</name>
    <dbReference type="NCBI Taxonomy" id="991789"/>
    <lineage>
        <taxon>Bacteria</taxon>
        <taxon>Bacillati</taxon>
        <taxon>Bacillota</taxon>
        <taxon>Clostridia</taxon>
        <taxon>Lachnospirales</taxon>
        <taxon>Anaerotignaceae</taxon>
        <taxon>Anaerotignum</taxon>
    </lineage>
</organism>
<dbReference type="EMBL" id="CP014223">
    <property type="protein sequence ID" value="AMJ40139.1"/>
    <property type="molecule type" value="Genomic_DNA"/>
</dbReference>
<reference evidence="4" key="3">
    <citation type="submission" date="2016-11" db="EMBL/GenBank/DDBJ databases">
        <authorList>
            <person name="Jaros S."/>
            <person name="Januszkiewicz K."/>
            <person name="Wedrychowicz H."/>
        </authorList>
    </citation>
    <scope>NUCLEOTIDE SEQUENCE [LARGE SCALE GENOMIC DNA]</scope>
    <source>
        <strain evidence="4">DSM 1682</strain>
    </source>
</reference>
<reference evidence="2" key="4">
    <citation type="submission" date="2016-11" db="EMBL/GenBank/DDBJ databases">
        <authorList>
            <person name="Varghese N."/>
            <person name="Submissions S."/>
        </authorList>
    </citation>
    <scope>NUCLEOTIDE SEQUENCE</scope>
    <source>
        <strain evidence="2">DSM 1682</strain>
    </source>
</reference>
<accession>A0A0X8VBP5</accession>